<keyword evidence="9" id="KW-0456">Lyase</keyword>
<evidence type="ECO:0000313" key="16">
    <source>
        <dbReference type="EMBL" id="PWW11568.1"/>
    </source>
</evidence>
<dbReference type="NCBIfam" id="NF004790">
    <property type="entry name" value="PRK06136.1"/>
    <property type="match status" value="1"/>
</dbReference>
<dbReference type="FunFam" id="3.30.950.10:FF:000001">
    <property type="entry name" value="Siroheme synthase"/>
    <property type="match status" value="1"/>
</dbReference>
<dbReference type="EC" id="2.1.1.107" evidence="2"/>
<dbReference type="PANTHER" id="PTHR45790:SF3">
    <property type="entry name" value="S-ADENOSYL-L-METHIONINE-DEPENDENT UROPORPHYRINOGEN III METHYLTRANSFERASE, CHLOROPLASTIC"/>
    <property type="match status" value="1"/>
</dbReference>
<evidence type="ECO:0000256" key="10">
    <source>
        <dbReference type="ARBA" id="ARBA00023244"/>
    </source>
</evidence>
<evidence type="ECO:0000256" key="7">
    <source>
        <dbReference type="ARBA" id="ARBA00022691"/>
    </source>
</evidence>
<evidence type="ECO:0000256" key="14">
    <source>
        <dbReference type="RuleBase" id="RU003960"/>
    </source>
</evidence>
<keyword evidence="8" id="KW-0560">Oxidoreductase</keyword>
<evidence type="ECO:0000256" key="12">
    <source>
        <dbReference type="ARBA" id="ARBA00025705"/>
    </source>
</evidence>
<proteinExistence type="inferred from homology"/>
<dbReference type="Pfam" id="PF00590">
    <property type="entry name" value="TP_methylase"/>
    <property type="match status" value="1"/>
</dbReference>
<evidence type="ECO:0000259" key="15">
    <source>
        <dbReference type="Pfam" id="PF00590"/>
    </source>
</evidence>
<dbReference type="GO" id="GO:0004851">
    <property type="term" value="F:uroporphyrin-III C-methyltransferase activity"/>
    <property type="evidence" value="ECO:0007669"/>
    <property type="project" value="UniProtKB-EC"/>
</dbReference>
<feature type="domain" description="Tetrapyrrole methylase" evidence="15">
    <location>
        <begin position="5"/>
        <end position="215"/>
    </location>
</feature>
<organism evidence="16 17">
    <name type="scientific">Mangrovibacter plantisponsor</name>
    <dbReference type="NCBI Taxonomy" id="451513"/>
    <lineage>
        <taxon>Bacteria</taxon>
        <taxon>Pseudomonadati</taxon>
        <taxon>Pseudomonadota</taxon>
        <taxon>Gammaproteobacteria</taxon>
        <taxon>Enterobacterales</taxon>
        <taxon>Enterobacteriaceae</taxon>
        <taxon>Mangrovibacter</taxon>
    </lineage>
</organism>
<gene>
    <name evidence="16" type="ORF">DES37_102175</name>
</gene>
<dbReference type="InterPro" id="IPR014776">
    <property type="entry name" value="4pyrrole_Mease_sub2"/>
</dbReference>
<comment type="pathway">
    <text evidence="13">Cofactor biosynthesis; adenosylcobalamin biosynthesis; precorrin-2 from uroporphyrinogen III: step 1/1.</text>
</comment>
<dbReference type="SUPFAM" id="SSF53790">
    <property type="entry name" value="Tetrapyrrole methylase"/>
    <property type="match status" value="1"/>
</dbReference>
<dbReference type="InterPro" id="IPR006366">
    <property type="entry name" value="CobA/CysG_C"/>
</dbReference>
<evidence type="ECO:0000256" key="1">
    <source>
        <dbReference type="ARBA" id="ARBA00005879"/>
    </source>
</evidence>
<evidence type="ECO:0000256" key="4">
    <source>
        <dbReference type="ARBA" id="ARBA00022573"/>
    </source>
</evidence>
<accession>A0A317Q578</accession>
<reference evidence="16 17" key="1">
    <citation type="submission" date="2018-05" db="EMBL/GenBank/DDBJ databases">
        <title>Genomic Encyclopedia of Type Strains, Phase IV (KMG-IV): sequencing the most valuable type-strain genomes for metagenomic binning, comparative biology and taxonomic classification.</title>
        <authorList>
            <person name="Goeker M."/>
        </authorList>
    </citation>
    <scope>NUCLEOTIDE SEQUENCE [LARGE SCALE GENOMIC DNA]</scope>
    <source>
        <strain evidence="16 17">DSM 19579</strain>
    </source>
</reference>
<dbReference type="GO" id="GO:0016491">
    <property type="term" value="F:oxidoreductase activity"/>
    <property type="evidence" value="ECO:0007669"/>
    <property type="project" value="UniProtKB-KW"/>
</dbReference>
<name>A0A317Q578_9ENTR</name>
<dbReference type="EMBL" id="QGTS01000002">
    <property type="protein sequence ID" value="PWW11568.1"/>
    <property type="molecule type" value="Genomic_DNA"/>
</dbReference>
<keyword evidence="4" id="KW-0169">Cobalamin biosynthesis</keyword>
<evidence type="ECO:0000256" key="11">
    <source>
        <dbReference type="ARBA" id="ARBA00023268"/>
    </source>
</evidence>
<dbReference type="GO" id="GO:0032259">
    <property type="term" value="P:methylation"/>
    <property type="evidence" value="ECO:0007669"/>
    <property type="project" value="UniProtKB-KW"/>
</dbReference>
<evidence type="ECO:0000256" key="5">
    <source>
        <dbReference type="ARBA" id="ARBA00022603"/>
    </source>
</evidence>
<keyword evidence="7" id="KW-0949">S-adenosyl-L-methionine</keyword>
<dbReference type="UniPathway" id="UPA00262">
    <property type="reaction ID" value="UER00211"/>
</dbReference>
<dbReference type="Gene3D" id="3.40.1010.10">
    <property type="entry name" value="Cobalt-precorrin-4 Transmethylase, Domain 1"/>
    <property type="match status" value="1"/>
</dbReference>
<evidence type="ECO:0000256" key="6">
    <source>
        <dbReference type="ARBA" id="ARBA00022679"/>
    </source>
</evidence>
<protein>
    <recommendedName>
        <fullName evidence="2">uroporphyrinogen-III C-methyltransferase</fullName>
        <ecNumber evidence="2">2.1.1.107</ecNumber>
    </recommendedName>
</protein>
<dbReference type="GO" id="GO:0016829">
    <property type="term" value="F:lyase activity"/>
    <property type="evidence" value="ECO:0007669"/>
    <property type="project" value="UniProtKB-KW"/>
</dbReference>
<dbReference type="InterPro" id="IPR014777">
    <property type="entry name" value="4pyrrole_Mease_sub1"/>
</dbReference>
<comment type="caution">
    <text evidence="16">The sequence shown here is derived from an EMBL/GenBank/DDBJ whole genome shotgun (WGS) entry which is preliminary data.</text>
</comment>
<dbReference type="AlphaFoldDB" id="A0A317Q578"/>
<dbReference type="FunFam" id="3.40.1010.10:FF:000001">
    <property type="entry name" value="Siroheme synthase"/>
    <property type="match status" value="1"/>
</dbReference>
<keyword evidence="5 14" id="KW-0489">Methyltransferase</keyword>
<keyword evidence="11" id="KW-0511">Multifunctional enzyme</keyword>
<dbReference type="OrthoDB" id="9815856at2"/>
<evidence type="ECO:0000256" key="2">
    <source>
        <dbReference type="ARBA" id="ARBA00012162"/>
    </source>
</evidence>
<dbReference type="Proteomes" id="UP000246744">
    <property type="component" value="Unassembled WGS sequence"/>
</dbReference>
<comment type="similarity">
    <text evidence="1 14">Belongs to the precorrin methyltransferase family.</text>
</comment>
<dbReference type="PROSITE" id="PS00840">
    <property type="entry name" value="SUMT_2"/>
    <property type="match status" value="1"/>
</dbReference>
<keyword evidence="3" id="KW-0597">Phosphoprotein</keyword>
<dbReference type="GO" id="GO:0019354">
    <property type="term" value="P:siroheme biosynthetic process"/>
    <property type="evidence" value="ECO:0007669"/>
    <property type="project" value="UniProtKB-UniPathway"/>
</dbReference>
<keyword evidence="6 14" id="KW-0808">Transferase</keyword>
<dbReference type="InterPro" id="IPR035996">
    <property type="entry name" value="4pyrrol_Methylase_sf"/>
</dbReference>
<evidence type="ECO:0000256" key="13">
    <source>
        <dbReference type="ARBA" id="ARBA00060548"/>
    </source>
</evidence>
<dbReference type="NCBIfam" id="TIGR01469">
    <property type="entry name" value="cobA_cysG_Cterm"/>
    <property type="match status" value="1"/>
</dbReference>
<comment type="pathway">
    <text evidence="12">Porphyrin-containing compound metabolism; siroheme biosynthesis; precorrin-2 from uroporphyrinogen III: step 1/1.</text>
</comment>
<evidence type="ECO:0000256" key="3">
    <source>
        <dbReference type="ARBA" id="ARBA00022553"/>
    </source>
</evidence>
<evidence type="ECO:0000256" key="8">
    <source>
        <dbReference type="ARBA" id="ARBA00023002"/>
    </source>
</evidence>
<dbReference type="PROSITE" id="PS00839">
    <property type="entry name" value="SUMT_1"/>
    <property type="match status" value="1"/>
</dbReference>
<dbReference type="Gene3D" id="3.30.950.10">
    <property type="entry name" value="Methyltransferase, Cobalt-precorrin-4 Transmethylase, Domain 2"/>
    <property type="match status" value="1"/>
</dbReference>
<dbReference type="InterPro" id="IPR050161">
    <property type="entry name" value="Siro_Cobalamin_biosynth"/>
</dbReference>
<dbReference type="PANTHER" id="PTHR45790">
    <property type="entry name" value="SIROHEME SYNTHASE-RELATED"/>
    <property type="match status" value="1"/>
</dbReference>
<evidence type="ECO:0000313" key="17">
    <source>
        <dbReference type="Proteomes" id="UP000246744"/>
    </source>
</evidence>
<dbReference type="InterPro" id="IPR000878">
    <property type="entry name" value="4pyrrol_Mease"/>
</dbReference>
<dbReference type="RefSeq" id="WP_110024872.1">
    <property type="nucleotide sequence ID" value="NZ_QGTS01000002.1"/>
</dbReference>
<dbReference type="InterPro" id="IPR003043">
    <property type="entry name" value="Uropor_MeTrfase_CS"/>
</dbReference>
<dbReference type="GO" id="GO:0009236">
    <property type="term" value="P:cobalamin biosynthetic process"/>
    <property type="evidence" value="ECO:0007669"/>
    <property type="project" value="UniProtKB-KW"/>
</dbReference>
<evidence type="ECO:0000256" key="9">
    <source>
        <dbReference type="ARBA" id="ARBA00023239"/>
    </source>
</evidence>
<keyword evidence="10" id="KW-0627">Porphyrin biosynthesis</keyword>
<keyword evidence="17" id="KW-1185">Reference proteome</keyword>
<sequence length="250" mass="25854">MNTGKVWLVGAGPGDAGLITVKGLACLREAEVLVFDRLVNPSLLNEAPAHCQRIDVGKQANHHPVPQQDINQKIINFARLGYNVVRLKGGDPFVFGRGGEECQALHAAGIAFEVVPGVTAAIGGLASAGIPVTHRDYASGFHVVTGHLQDGKQPQDWAALARVPGTLVVLMGMTQLGSICDALISGGKPATTPAAVISQATTPQQRAVYGTLGDLPVLCHAAGLCAPGLIVIGDVVQLHHLFTLNAVPAG</sequence>
<dbReference type="CDD" id="cd11642">
    <property type="entry name" value="SUMT"/>
    <property type="match status" value="1"/>
</dbReference>